<accession>A0ACC2NJ57</accession>
<gene>
    <name evidence="1" type="ORF">QAD02_002418</name>
</gene>
<dbReference type="Proteomes" id="UP001239111">
    <property type="component" value="Chromosome 3"/>
</dbReference>
<sequence>MEENVIQQISTENGTIPTVKSGSSAPKSIDSPQTFATQQTSCSDTNEDEFTCKSPASSGKLRRYLGNPLTGMVKPISRLVQLPITKFFKPKKKGGSDLVGRDHKPTEFLKPSTSGHLKEPEIIDLSEEDRVEYCEPLQCQGEETIHSKPLQLSRSPVLKSPEEVTQLRRYVNDEYASSNDPKSSSLSSVSATHSILNPSSSSNSEIPVDESPQTSRDLIFAPLRTPYEAGKKYGSTVHIYDGYAYKSDGPPRGKKNTLYLSCIKQKRKGKPGSFSCLGRVIKYQDGRMKFKPHDRCKPIPYLALRRDFHQALCEAAKNESGYLKDIYTRLALQEDPTGVRPDVKFDCKKIITGGKSMLLIWDVEMAKKVKEEKGEIGHIDCTYQARIKVTGLLQLLTFMIRLYNGVYAFAWALMPSKKKETYVDLFEEMDITLEIELRKGLADFEQALQDALKQVFGIIVIGCFFHWCQAIWRYAVGLGIAYPCMSRKDPEKYLVIKQLMALALLPEKLIRPTYDELKKDVMKKFGNHFNHLFSYMENYWFKIRKEASFCCFGETIKVNNAIECHHRDLNHLFRHRRPSAWFYFTQMLELQQMKHIELDQSKEGFSNKPRNKVSEFNENWLRQAWIDVSSEGSDRLLPRHFLVQAANTLKRFNAPYEDETLHETEEDDYHENDDRDSTCSTDDETLAQMLEEDDEALIFGTHDVESAVEVDQSQDNGAEKPQLIPTECSSEPAPCAVNNEDSHDLAESALVENSPYRNSGPSIVSSGPNLPQDHSVEASPPSDVNVLIGNSSKVEMATSNASLRMKITNQTQEISKLDSSQGRKVRDSQPKRLLPQKNPRPPKKALKRKIPESKCSKTQNPSKNIVKSKFDKPSPEQNREESTSRSRRQPKPKNFDDYVVPTKKKRS</sequence>
<proteinExistence type="predicted"/>
<keyword evidence="2" id="KW-1185">Reference proteome</keyword>
<comment type="caution">
    <text evidence="1">The sequence shown here is derived from an EMBL/GenBank/DDBJ whole genome shotgun (WGS) entry which is preliminary data.</text>
</comment>
<evidence type="ECO:0000313" key="1">
    <source>
        <dbReference type="EMBL" id="KAJ8671159.1"/>
    </source>
</evidence>
<dbReference type="EMBL" id="CM056743">
    <property type="protein sequence ID" value="KAJ8671159.1"/>
    <property type="molecule type" value="Genomic_DNA"/>
</dbReference>
<reference evidence="1" key="1">
    <citation type="submission" date="2023-04" db="EMBL/GenBank/DDBJ databases">
        <title>A chromosome-level genome assembly of the parasitoid wasp Eretmocerus hayati.</title>
        <authorList>
            <person name="Zhong Y."/>
            <person name="Liu S."/>
            <person name="Liu Y."/>
        </authorList>
    </citation>
    <scope>NUCLEOTIDE SEQUENCE</scope>
    <source>
        <strain evidence="1">ZJU_SS_LIU_2023</strain>
    </source>
</reference>
<name>A0ACC2NJ57_9HYME</name>
<evidence type="ECO:0000313" key="2">
    <source>
        <dbReference type="Proteomes" id="UP001239111"/>
    </source>
</evidence>
<organism evidence="1 2">
    <name type="scientific">Eretmocerus hayati</name>
    <dbReference type="NCBI Taxonomy" id="131215"/>
    <lineage>
        <taxon>Eukaryota</taxon>
        <taxon>Metazoa</taxon>
        <taxon>Ecdysozoa</taxon>
        <taxon>Arthropoda</taxon>
        <taxon>Hexapoda</taxon>
        <taxon>Insecta</taxon>
        <taxon>Pterygota</taxon>
        <taxon>Neoptera</taxon>
        <taxon>Endopterygota</taxon>
        <taxon>Hymenoptera</taxon>
        <taxon>Apocrita</taxon>
        <taxon>Proctotrupomorpha</taxon>
        <taxon>Chalcidoidea</taxon>
        <taxon>Aphelinidae</taxon>
        <taxon>Aphelininae</taxon>
        <taxon>Eretmocerus</taxon>
    </lineage>
</organism>
<protein>
    <submittedName>
        <fullName evidence="1">Uncharacterized protein</fullName>
    </submittedName>
</protein>